<dbReference type="SUPFAM" id="SSF117782">
    <property type="entry name" value="YbjQ-like"/>
    <property type="match status" value="2"/>
</dbReference>
<dbReference type="Pfam" id="PF01906">
    <property type="entry name" value="YbjQ_1"/>
    <property type="match status" value="1"/>
</dbReference>
<dbReference type="HOGENOM" id="CLU_074779_0_0_3"/>
<evidence type="ECO:0000313" key="3">
    <source>
        <dbReference type="EMBL" id="AGY59739.1"/>
    </source>
</evidence>
<dbReference type="Gene3D" id="3.30.110.70">
    <property type="entry name" value="Hypothetical protein apc22750. Chain B"/>
    <property type="match status" value="2"/>
</dbReference>
<gene>
    <name evidence="3" type="ORF">GKIL_3493</name>
</gene>
<dbReference type="PANTHER" id="PTHR34068">
    <property type="entry name" value="UPF0145 PROTEIN YBJQ"/>
    <property type="match status" value="1"/>
</dbReference>
<dbReference type="InterPro" id="IPR035439">
    <property type="entry name" value="UPF0145_dom_sf"/>
</dbReference>
<sequence length="322" mass="36758">MPFFWQRDSESDKQERQRREQEQQLSIEALKAGRLPVAAQRRLEEQRQSENFFSSDLSTGEHLLTREAGYEPLAQVMGSAFYKVGYRGYFSGGYGRTGEIEALSRAQIAARRLAIDRLLQEARLLAAHGVISVEVKAGSYDWSTGLVEFTALGTAIRLKDRPPTEHPFASDLSGQDFWQLHRRGWWPRDLAFGICSYYIYSDYQTRSILGNYWGSGWANREIAQYSDGFQKARHLAVERLTGDIRRARAQGVVGVRIDYEVEEIEYEVNDTPYRDLLVQFIALGTAIGPDEQPAAIKTAAPVLFYDLRRRECRDLSIDNIAE</sequence>
<dbReference type="STRING" id="1183438.GKIL_3493"/>
<feature type="compositionally biased region" description="Basic and acidic residues" evidence="2">
    <location>
        <begin position="7"/>
        <end position="22"/>
    </location>
</feature>
<accession>U5QQ29</accession>
<dbReference type="KEGG" id="glj:GKIL_3493"/>
<proteinExistence type="inferred from homology"/>
<reference evidence="3 4" key="1">
    <citation type="journal article" date="2013" name="PLoS ONE">
        <title>Cultivation and Complete Genome Sequencing of Gloeobacter kilaueensis sp. nov., from a Lava Cave in Kilauea Caldera, Hawai'i.</title>
        <authorList>
            <person name="Saw J.H."/>
            <person name="Schatz M."/>
            <person name="Brown M.V."/>
            <person name="Kunkel D.D."/>
            <person name="Foster J.S."/>
            <person name="Shick H."/>
            <person name="Christensen S."/>
            <person name="Hou S."/>
            <person name="Wan X."/>
            <person name="Donachie S.P."/>
        </authorList>
    </citation>
    <scope>NUCLEOTIDE SEQUENCE [LARGE SCALE GENOMIC DNA]</scope>
    <source>
        <strain evidence="4">JS</strain>
    </source>
</reference>
<keyword evidence="4" id="KW-1185">Reference proteome</keyword>
<dbReference type="eggNOG" id="COG0393">
    <property type="taxonomic scope" value="Bacteria"/>
</dbReference>
<dbReference type="RefSeq" id="WP_023175041.1">
    <property type="nucleotide sequence ID" value="NC_022600.1"/>
</dbReference>
<evidence type="ECO:0000256" key="2">
    <source>
        <dbReference type="SAM" id="MobiDB-lite"/>
    </source>
</evidence>
<comment type="similarity">
    <text evidence="1">Belongs to the UPF0145 family.</text>
</comment>
<evidence type="ECO:0000256" key="1">
    <source>
        <dbReference type="ARBA" id="ARBA00010751"/>
    </source>
</evidence>
<dbReference type="OrthoDB" id="9796448at2"/>
<evidence type="ECO:0008006" key="5">
    <source>
        <dbReference type="Google" id="ProtNLM"/>
    </source>
</evidence>
<organism evidence="3 4">
    <name type="scientific">Gloeobacter kilaueensis (strain ATCC BAA-2537 / CCAP 1431/1 / ULC 316 / JS1)</name>
    <dbReference type="NCBI Taxonomy" id="1183438"/>
    <lineage>
        <taxon>Bacteria</taxon>
        <taxon>Bacillati</taxon>
        <taxon>Cyanobacteriota</taxon>
        <taxon>Cyanophyceae</taxon>
        <taxon>Gloeobacterales</taxon>
        <taxon>Gloeobacteraceae</taxon>
        <taxon>Gloeobacter</taxon>
    </lineage>
</organism>
<dbReference type="AlphaFoldDB" id="U5QQ29"/>
<evidence type="ECO:0000313" key="4">
    <source>
        <dbReference type="Proteomes" id="UP000017396"/>
    </source>
</evidence>
<name>U5QQ29_GLOK1</name>
<dbReference type="InterPro" id="IPR002765">
    <property type="entry name" value="UPF0145_YbjQ-like"/>
</dbReference>
<protein>
    <recommendedName>
        <fullName evidence="5">Heavy metal-binding domain-containing protein</fullName>
    </recommendedName>
</protein>
<dbReference type="PANTHER" id="PTHR34068:SF2">
    <property type="entry name" value="UPF0145 PROTEIN SCO3412"/>
    <property type="match status" value="1"/>
</dbReference>
<dbReference type="Proteomes" id="UP000017396">
    <property type="component" value="Chromosome"/>
</dbReference>
<dbReference type="EMBL" id="CP003587">
    <property type="protein sequence ID" value="AGY59739.1"/>
    <property type="molecule type" value="Genomic_DNA"/>
</dbReference>
<feature type="region of interest" description="Disordered" evidence="2">
    <location>
        <begin position="1"/>
        <end position="23"/>
    </location>
</feature>